<protein>
    <submittedName>
        <fullName evidence="1">Uncharacterized protein</fullName>
    </submittedName>
</protein>
<proteinExistence type="predicted"/>
<organism evidence="1 2">
    <name type="scientific">Dreissena polymorpha</name>
    <name type="common">Zebra mussel</name>
    <name type="synonym">Mytilus polymorpha</name>
    <dbReference type="NCBI Taxonomy" id="45954"/>
    <lineage>
        <taxon>Eukaryota</taxon>
        <taxon>Metazoa</taxon>
        <taxon>Spiralia</taxon>
        <taxon>Lophotrochozoa</taxon>
        <taxon>Mollusca</taxon>
        <taxon>Bivalvia</taxon>
        <taxon>Autobranchia</taxon>
        <taxon>Heteroconchia</taxon>
        <taxon>Euheterodonta</taxon>
        <taxon>Imparidentia</taxon>
        <taxon>Neoheterodontei</taxon>
        <taxon>Myida</taxon>
        <taxon>Dreissenoidea</taxon>
        <taxon>Dreissenidae</taxon>
        <taxon>Dreissena</taxon>
    </lineage>
</organism>
<name>A0A9D4JEL0_DREPO</name>
<keyword evidence="2" id="KW-1185">Reference proteome</keyword>
<evidence type="ECO:0000313" key="1">
    <source>
        <dbReference type="EMBL" id="KAH3808940.1"/>
    </source>
</evidence>
<comment type="caution">
    <text evidence="1">The sequence shown here is derived from an EMBL/GenBank/DDBJ whole genome shotgun (WGS) entry which is preliminary data.</text>
</comment>
<dbReference type="AlphaFoldDB" id="A0A9D4JEL0"/>
<reference evidence="1" key="2">
    <citation type="submission" date="2020-11" db="EMBL/GenBank/DDBJ databases">
        <authorList>
            <person name="McCartney M.A."/>
            <person name="Auch B."/>
            <person name="Kono T."/>
            <person name="Mallez S."/>
            <person name="Becker A."/>
            <person name="Gohl D.M."/>
            <person name="Silverstein K.A.T."/>
            <person name="Koren S."/>
            <person name="Bechman K.B."/>
            <person name="Herman A."/>
            <person name="Abrahante J.E."/>
            <person name="Garbe J."/>
        </authorList>
    </citation>
    <scope>NUCLEOTIDE SEQUENCE</scope>
    <source>
        <strain evidence="1">Duluth1</strain>
        <tissue evidence="1">Whole animal</tissue>
    </source>
</reference>
<dbReference type="Proteomes" id="UP000828390">
    <property type="component" value="Unassembled WGS sequence"/>
</dbReference>
<evidence type="ECO:0000313" key="2">
    <source>
        <dbReference type="Proteomes" id="UP000828390"/>
    </source>
</evidence>
<sequence>MSRVLRKLGIMHEEIVARTDRQMKRQFWVVVAYVDPGVDNVDMDGRDRPLPENLSINLEEDGNQAAFTFINGLEIDSVVIRDVQY</sequence>
<accession>A0A9D4JEL0</accession>
<reference evidence="1" key="1">
    <citation type="journal article" date="2019" name="bioRxiv">
        <title>The Genome of the Zebra Mussel, Dreissena polymorpha: A Resource for Invasive Species Research.</title>
        <authorList>
            <person name="McCartney M.A."/>
            <person name="Auch B."/>
            <person name="Kono T."/>
            <person name="Mallez S."/>
            <person name="Zhang Y."/>
            <person name="Obille A."/>
            <person name="Becker A."/>
            <person name="Abrahante J.E."/>
            <person name="Garbe J."/>
            <person name="Badalamenti J.P."/>
            <person name="Herman A."/>
            <person name="Mangelson H."/>
            <person name="Liachko I."/>
            <person name="Sullivan S."/>
            <person name="Sone E.D."/>
            <person name="Koren S."/>
            <person name="Silverstein K.A.T."/>
            <person name="Beckman K.B."/>
            <person name="Gohl D.M."/>
        </authorList>
    </citation>
    <scope>NUCLEOTIDE SEQUENCE</scope>
    <source>
        <strain evidence="1">Duluth1</strain>
        <tissue evidence="1">Whole animal</tissue>
    </source>
</reference>
<dbReference type="EMBL" id="JAIWYP010000006">
    <property type="protein sequence ID" value="KAH3808940.1"/>
    <property type="molecule type" value="Genomic_DNA"/>
</dbReference>
<gene>
    <name evidence="1" type="ORF">DPMN_137302</name>
</gene>